<dbReference type="OrthoDB" id="5902916at2"/>
<evidence type="ECO:0000313" key="1">
    <source>
        <dbReference type="EMBL" id="OHU87266.1"/>
    </source>
</evidence>
<protein>
    <recommendedName>
        <fullName evidence="3">VSK-int</fullName>
    </recommendedName>
</protein>
<dbReference type="RefSeq" id="WP_070987457.1">
    <property type="nucleotide sequence ID" value="NZ_MKJU01000033.1"/>
</dbReference>
<gene>
    <name evidence="1" type="ORF">BET10_00045</name>
</gene>
<dbReference type="EMBL" id="MKJU01000033">
    <property type="protein sequence ID" value="OHU87266.1"/>
    <property type="molecule type" value="Genomic_DNA"/>
</dbReference>
<accession>A0A1S1MTN1</accession>
<dbReference type="Proteomes" id="UP000179786">
    <property type="component" value="Unassembled WGS sequence"/>
</dbReference>
<dbReference type="AlphaFoldDB" id="A0A1S1MTN1"/>
<organism evidence="1 2">
    <name type="scientific">Pseudoalteromonas amylolytica</name>
    <dbReference type="NCBI Taxonomy" id="1859457"/>
    <lineage>
        <taxon>Bacteria</taxon>
        <taxon>Pseudomonadati</taxon>
        <taxon>Pseudomonadota</taxon>
        <taxon>Gammaproteobacteria</taxon>
        <taxon>Alteromonadales</taxon>
        <taxon>Pseudoalteromonadaceae</taxon>
        <taxon>Pseudoalteromonas</taxon>
    </lineage>
</organism>
<dbReference type="Pfam" id="PF06950">
    <property type="entry name" value="DUF1293"/>
    <property type="match status" value="1"/>
</dbReference>
<sequence length="117" mass="12782">MAIVIAGIGITSFPESKNPDVEKAALEVLYPFESVNSPKFKRKSAGKTTSTPFGKEPIAINVSYAHVLIDTGAFVADKSYDLRFEFNDQTFENEVVELIPVDAELKKHFSKSLGGNA</sequence>
<dbReference type="InterPro" id="IPR009712">
    <property type="entry name" value="Vibrio_phage_Vf33_Vpf117"/>
</dbReference>
<keyword evidence="2" id="KW-1185">Reference proteome</keyword>
<evidence type="ECO:0008006" key="3">
    <source>
        <dbReference type="Google" id="ProtNLM"/>
    </source>
</evidence>
<name>A0A1S1MTN1_9GAMM</name>
<proteinExistence type="predicted"/>
<reference evidence="1 2" key="1">
    <citation type="submission" date="2016-09" db="EMBL/GenBank/DDBJ databases">
        <title>Pseudoalteromonas amylolytica sp. nov., isolated from the surface seawater.</title>
        <authorList>
            <person name="Wu Y.-H."/>
            <person name="Cheng H."/>
            <person name="Jin X.-B."/>
            <person name="Wang C.-S."/>
            <person name="Xu X.-W."/>
        </authorList>
    </citation>
    <scope>NUCLEOTIDE SEQUENCE [LARGE SCALE GENOMIC DNA]</scope>
    <source>
        <strain evidence="1 2">JW1</strain>
    </source>
</reference>
<evidence type="ECO:0000313" key="2">
    <source>
        <dbReference type="Proteomes" id="UP000179786"/>
    </source>
</evidence>
<dbReference type="STRING" id="1859457.BET10_00045"/>
<comment type="caution">
    <text evidence="1">The sequence shown here is derived from an EMBL/GenBank/DDBJ whole genome shotgun (WGS) entry which is preliminary data.</text>
</comment>